<sequence>MESNSSLTEFRQFLHEELAIPKADLAMVIEKRQQSNDPLAMLLWQYGFISLEQLQRIFDWFDSQAALGVKHLLERAEGKKAKICPLVAAFR</sequence>
<dbReference type="InterPro" id="IPR021336">
    <property type="entry name" value="DUF2949"/>
</dbReference>
<comment type="caution">
    <text evidence="1">The sequence shown here is derived from an EMBL/GenBank/DDBJ whole genome shotgun (WGS) entry which is preliminary data.</text>
</comment>
<evidence type="ECO:0000313" key="2">
    <source>
        <dbReference type="Proteomes" id="UP000186868"/>
    </source>
</evidence>
<reference evidence="1 2" key="1">
    <citation type="submission" date="2016-11" db="EMBL/GenBank/DDBJ databases">
        <title>Draft Genome Sequences of Nine Cyanobacterial Strains from Diverse Habitats.</title>
        <authorList>
            <person name="Zhu T."/>
            <person name="Hou S."/>
            <person name="Lu X."/>
            <person name="Hess W.R."/>
        </authorList>
    </citation>
    <scope>NUCLEOTIDE SEQUENCE [LARGE SCALE GENOMIC DNA]</scope>
    <source>
        <strain evidence="1 2">NIES-593</strain>
    </source>
</reference>
<dbReference type="Proteomes" id="UP000186868">
    <property type="component" value="Unassembled WGS sequence"/>
</dbReference>
<organism evidence="1 2">
    <name type="scientific">Hydrococcus rivularis NIES-593</name>
    <dbReference type="NCBI Taxonomy" id="1921803"/>
    <lineage>
        <taxon>Bacteria</taxon>
        <taxon>Bacillati</taxon>
        <taxon>Cyanobacteriota</taxon>
        <taxon>Cyanophyceae</taxon>
        <taxon>Pleurocapsales</taxon>
        <taxon>Hydrococcaceae</taxon>
        <taxon>Hydrococcus</taxon>
    </lineage>
</organism>
<dbReference type="AlphaFoldDB" id="A0A1U7HLW1"/>
<protein>
    <submittedName>
        <fullName evidence="1">TetR family transcriptional regulator</fullName>
    </submittedName>
</protein>
<dbReference type="STRING" id="1921803.NIES593_07090"/>
<proteinExistence type="predicted"/>
<name>A0A1U7HLW1_9CYAN</name>
<dbReference type="Pfam" id="PF11165">
    <property type="entry name" value="DUF2949"/>
    <property type="match status" value="1"/>
</dbReference>
<evidence type="ECO:0000313" key="1">
    <source>
        <dbReference type="EMBL" id="OKH24559.1"/>
    </source>
</evidence>
<accession>A0A1U7HLW1</accession>
<dbReference type="OrthoDB" id="433602at2"/>
<gene>
    <name evidence="1" type="ORF">NIES593_07090</name>
</gene>
<keyword evidence="2" id="KW-1185">Reference proteome</keyword>
<dbReference type="EMBL" id="MRCB01000006">
    <property type="protein sequence ID" value="OKH24559.1"/>
    <property type="molecule type" value="Genomic_DNA"/>
</dbReference>